<feature type="repeat" description="ANK" evidence="3">
    <location>
        <begin position="219"/>
        <end position="241"/>
    </location>
</feature>
<sequence>MNSETKDQKERNNLFNQKIIDSIIDDNEEEFLQLISQININESNINQSFELTDYKMPKLLLGSPSYFSLCCFFGSEKCFQMFLNQIPEGIESVHLTKLDYYGRTSFHFACAGGNLSIIREMHNAGFDINKRDYNGNSPCHFSAMTGSLDAMKYLWSKGADIQLCFNRDFHTPLQTACLYGQLEIVKFIFENVCSIDDFEEQQKELEIEYRYRYFIQPAKNETPLHLACQSGSDAVVDYILKTIKELSKKWLKALDSNSRNPLHVACQNGSLKCVKSIIEIGNVKHELNGRKHVPIIDAAAKGYTDIVLYLLQKGVDINITNSAKMTALDEAIRNEQLSVIKLLIDHGATKDFDDEKIANLFVKACATLNPEIYTFFDDKFCIQYAKYGNMFIGKAVQLESEDLVNYLLEKKCTLDNICSYVNFTTKWKPFMSFLKEKGVTFSGMESESGVPLIVKSIKGGSYDSVKQMIAEGATINKEIIDKYDCILMTCEKGSRKLFNFLLTFNPDMSKADLYLESLLNKYKEYGDRLKETKVKDRLKIAETLLSEYKANPNQIEIICEAASYCAMDVLELFGKYSANFNRCPFDYTEMIKTKHLHVFRFLENHGCFFALAKTGLYAIIHPCPLDRKIGKNDSPLDINLRFIYDSEHDIQTTVFLVRYSSIKNLLSIVIDDGNLIDLFLDKKCFDGILAVYQRVGFPILPKKIDVKPFKQRIISSNNQELIRMLSDLP</sequence>
<dbReference type="InterPro" id="IPR036770">
    <property type="entry name" value="Ankyrin_rpt-contain_sf"/>
</dbReference>
<keyword evidence="5" id="KW-1185">Reference proteome</keyword>
<name>A0ABR2GZG9_9EUKA</name>
<gene>
    <name evidence="4" type="ORF">M9Y10_032407</name>
</gene>
<feature type="repeat" description="ANK" evidence="3">
    <location>
        <begin position="134"/>
        <end position="166"/>
    </location>
</feature>
<dbReference type="PANTHER" id="PTHR24198">
    <property type="entry name" value="ANKYRIN REPEAT AND PROTEIN KINASE DOMAIN-CONTAINING PROTEIN"/>
    <property type="match status" value="1"/>
</dbReference>
<dbReference type="SUPFAM" id="SSF48403">
    <property type="entry name" value="Ankyrin repeat"/>
    <property type="match status" value="2"/>
</dbReference>
<dbReference type="PROSITE" id="PS50297">
    <property type="entry name" value="ANK_REP_REGION"/>
    <property type="match status" value="5"/>
</dbReference>
<dbReference type="Gene3D" id="1.25.40.20">
    <property type="entry name" value="Ankyrin repeat-containing domain"/>
    <property type="match status" value="3"/>
</dbReference>
<reference evidence="4 5" key="1">
    <citation type="submission" date="2024-04" db="EMBL/GenBank/DDBJ databases">
        <title>Tritrichomonas musculus Genome.</title>
        <authorList>
            <person name="Alves-Ferreira E."/>
            <person name="Grigg M."/>
            <person name="Lorenzi H."/>
            <person name="Galac M."/>
        </authorList>
    </citation>
    <scope>NUCLEOTIDE SEQUENCE [LARGE SCALE GENOMIC DNA]</scope>
    <source>
        <strain evidence="4 5">EAF2021</strain>
    </source>
</reference>
<dbReference type="Pfam" id="PF12796">
    <property type="entry name" value="Ank_2"/>
    <property type="match status" value="2"/>
</dbReference>
<evidence type="ECO:0000256" key="3">
    <source>
        <dbReference type="PROSITE-ProRule" id="PRU00023"/>
    </source>
</evidence>
<dbReference type="InterPro" id="IPR002110">
    <property type="entry name" value="Ankyrin_rpt"/>
</dbReference>
<dbReference type="PROSITE" id="PS50088">
    <property type="entry name" value="ANK_REPEAT"/>
    <property type="match status" value="6"/>
</dbReference>
<evidence type="ECO:0000313" key="5">
    <source>
        <dbReference type="Proteomes" id="UP001470230"/>
    </source>
</evidence>
<keyword evidence="2 3" id="KW-0040">ANK repeat</keyword>
<feature type="repeat" description="ANK" evidence="3">
    <location>
        <begin position="257"/>
        <end position="281"/>
    </location>
</feature>
<evidence type="ECO:0000256" key="2">
    <source>
        <dbReference type="ARBA" id="ARBA00023043"/>
    </source>
</evidence>
<organism evidence="4 5">
    <name type="scientific">Tritrichomonas musculus</name>
    <dbReference type="NCBI Taxonomy" id="1915356"/>
    <lineage>
        <taxon>Eukaryota</taxon>
        <taxon>Metamonada</taxon>
        <taxon>Parabasalia</taxon>
        <taxon>Tritrichomonadida</taxon>
        <taxon>Tritrichomonadidae</taxon>
        <taxon>Tritrichomonas</taxon>
    </lineage>
</organism>
<feature type="repeat" description="ANK" evidence="3">
    <location>
        <begin position="323"/>
        <end position="355"/>
    </location>
</feature>
<evidence type="ECO:0000313" key="4">
    <source>
        <dbReference type="EMBL" id="KAK8838947.1"/>
    </source>
</evidence>
<dbReference type="PANTHER" id="PTHR24198:SF165">
    <property type="entry name" value="ANKYRIN REPEAT-CONTAINING PROTEIN-RELATED"/>
    <property type="match status" value="1"/>
</dbReference>
<dbReference type="EMBL" id="JAPFFF010000053">
    <property type="protein sequence ID" value="KAK8838947.1"/>
    <property type="molecule type" value="Genomic_DNA"/>
</dbReference>
<feature type="repeat" description="ANK" evidence="3">
    <location>
        <begin position="101"/>
        <end position="133"/>
    </location>
</feature>
<dbReference type="Proteomes" id="UP001470230">
    <property type="component" value="Unassembled WGS sequence"/>
</dbReference>
<protein>
    <recommendedName>
        <fullName evidence="6">DUF3447 domain-containing protein</fullName>
    </recommendedName>
</protein>
<comment type="caution">
    <text evidence="4">The sequence shown here is derived from an EMBL/GenBank/DDBJ whole genome shotgun (WGS) entry which is preliminary data.</text>
</comment>
<feature type="repeat" description="ANK" evidence="3">
    <location>
        <begin position="290"/>
        <end position="322"/>
    </location>
</feature>
<dbReference type="Pfam" id="PF13637">
    <property type="entry name" value="Ank_4"/>
    <property type="match status" value="1"/>
</dbReference>
<proteinExistence type="predicted"/>
<keyword evidence="1" id="KW-0677">Repeat</keyword>
<dbReference type="SMART" id="SM00248">
    <property type="entry name" value="ANK"/>
    <property type="match status" value="11"/>
</dbReference>
<evidence type="ECO:0000256" key="1">
    <source>
        <dbReference type="ARBA" id="ARBA00022737"/>
    </source>
</evidence>
<evidence type="ECO:0008006" key="6">
    <source>
        <dbReference type="Google" id="ProtNLM"/>
    </source>
</evidence>
<accession>A0ABR2GZG9</accession>